<sequence length="286" mass="31939">MVETVQDSKAHIDKPTVIDGAKSADVSARKKALQLGRMLGLSSEGDYRPSSASITERSVYRAQKLANQYQSNLETIYKIAISQTPSDVTGMDLDADWAHQFFQLAEQIHNRKMQELWGRILACEITNPGNFSLRTLTTLKQLTHKEAQILEKALGMSVLVNNESKLKLVIGFKHASGLGHLFKKPTQTNIGLSQFGLPYSNILTLIEAGILHRSELETGLLSSKKPIHFALSNIKLKLTPKSGQLFFSYYRFTPVGDELAQLIHFNTDTSYIKALKAVFAQDFRID</sequence>
<dbReference type="OrthoDB" id="886161at2"/>
<protein>
    <recommendedName>
        <fullName evidence="3">TIGR03899 family protein</fullName>
    </recommendedName>
</protein>
<evidence type="ECO:0008006" key="3">
    <source>
        <dbReference type="Google" id="ProtNLM"/>
    </source>
</evidence>
<dbReference type="eggNOG" id="ENOG5031NZV">
    <property type="taxonomic scope" value="Bacteria"/>
</dbReference>
<dbReference type="AlphaFoldDB" id="B8CSU3"/>
<dbReference type="NCBIfam" id="TIGR03899">
    <property type="entry name" value="TIGR03899 family protein"/>
    <property type="match status" value="1"/>
</dbReference>
<keyword evidence="2" id="KW-1185">Reference proteome</keyword>
<dbReference type="RefSeq" id="WP_020914060.1">
    <property type="nucleotide sequence ID" value="NC_011566.1"/>
</dbReference>
<dbReference type="HOGENOM" id="CLU_080950_0_0_6"/>
<dbReference type="InterPro" id="IPR021254">
    <property type="entry name" value="DUF2806"/>
</dbReference>
<evidence type="ECO:0000313" key="1">
    <source>
        <dbReference type="EMBL" id="ACJ30719.1"/>
    </source>
</evidence>
<accession>B8CSU3</accession>
<dbReference type="Proteomes" id="UP000000753">
    <property type="component" value="Chromosome"/>
</dbReference>
<dbReference type="KEGG" id="swp:swp_4051"/>
<evidence type="ECO:0000313" key="2">
    <source>
        <dbReference type="Proteomes" id="UP000000753"/>
    </source>
</evidence>
<dbReference type="Pfam" id="PF10987">
    <property type="entry name" value="DUF2806"/>
    <property type="match status" value="1"/>
</dbReference>
<reference evidence="1 2" key="1">
    <citation type="journal article" date="2008" name="PLoS ONE">
        <title>Environmental adaptation: genomic analysis of the piezotolerant and psychrotolerant deep-sea iron reducing bacterium Shewanella piezotolerans WP3.</title>
        <authorList>
            <person name="Wang F."/>
            <person name="Wang J."/>
            <person name="Jian H."/>
            <person name="Zhang B."/>
            <person name="Li S."/>
            <person name="Wang F."/>
            <person name="Zeng X."/>
            <person name="Gao L."/>
            <person name="Bartlett D.H."/>
            <person name="Yu J."/>
            <person name="Hu S."/>
            <person name="Xiao X."/>
        </authorList>
    </citation>
    <scope>NUCLEOTIDE SEQUENCE [LARGE SCALE GENOMIC DNA]</scope>
    <source>
        <strain evidence="2">WP3 / JCM 13877</strain>
    </source>
</reference>
<organism evidence="1 2">
    <name type="scientific">Shewanella piezotolerans (strain WP3 / JCM 13877)</name>
    <dbReference type="NCBI Taxonomy" id="225849"/>
    <lineage>
        <taxon>Bacteria</taxon>
        <taxon>Pseudomonadati</taxon>
        <taxon>Pseudomonadota</taxon>
        <taxon>Gammaproteobacteria</taxon>
        <taxon>Alteromonadales</taxon>
        <taxon>Shewanellaceae</taxon>
        <taxon>Shewanella</taxon>
    </lineage>
</organism>
<proteinExistence type="predicted"/>
<dbReference type="STRING" id="225849.swp_4051"/>
<name>B8CSU3_SHEPW</name>
<dbReference type="EMBL" id="CP000472">
    <property type="protein sequence ID" value="ACJ30719.1"/>
    <property type="molecule type" value="Genomic_DNA"/>
</dbReference>
<gene>
    <name evidence="1" type="ordered locus">swp_4051</name>
</gene>